<evidence type="ECO:0000313" key="3">
    <source>
        <dbReference type="Proteomes" id="UP000077202"/>
    </source>
</evidence>
<feature type="region of interest" description="Disordered" evidence="1">
    <location>
        <begin position="1"/>
        <end position="114"/>
    </location>
</feature>
<gene>
    <name evidence="2" type="ORF">AXG93_3265s1000</name>
</gene>
<evidence type="ECO:0000256" key="1">
    <source>
        <dbReference type="SAM" id="MobiDB-lite"/>
    </source>
</evidence>
<keyword evidence="3" id="KW-1185">Reference proteome</keyword>
<dbReference type="EMBL" id="LVLJ01003280">
    <property type="protein sequence ID" value="OAE22076.1"/>
    <property type="molecule type" value="Genomic_DNA"/>
</dbReference>
<dbReference type="AlphaFoldDB" id="A0A176VQE8"/>
<reference evidence="2" key="1">
    <citation type="submission" date="2016-03" db="EMBL/GenBank/DDBJ databases">
        <title>Mechanisms controlling the formation of the plant cell surface in tip-growing cells are functionally conserved among land plants.</title>
        <authorList>
            <person name="Honkanen S."/>
            <person name="Jones V.A."/>
            <person name="Morieri G."/>
            <person name="Champion C."/>
            <person name="Hetherington A.J."/>
            <person name="Kelly S."/>
            <person name="Saint-Marcoux D."/>
            <person name="Proust H."/>
            <person name="Prescott H."/>
            <person name="Dolan L."/>
        </authorList>
    </citation>
    <scope>NUCLEOTIDE SEQUENCE [LARGE SCALE GENOMIC DNA]</scope>
    <source>
        <tissue evidence="2">Whole gametophyte</tissue>
    </source>
</reference>
<name>A0A176VQE8_MARPO</name>
<proteinExistence type="predicted"/>
<comment type="caution">
    <text evidence="2">The sequence shown here is derived from an EMBL/GenBank/DDBJ whole genome shotgun (WGS) entry which is preliminary data.</text>
</comment>
<feature type="compositionally biased region" description="Basic and acidic residues" evidence="1">
    <location>
        <begin position="49"/>
        <end position="58"/>
    </location>
</feature>
<sequence>MRTKELGPGTFTHLGVVGATRPAGHRENVVQRTDWQTEGRTEAYGSSGEETRDGERKSAGRPVMLKGSTGDFGEAGGSLTEEAFSAGQWGANGGRRNGASEDEDEADCFGIELR</sequence>
<feature type="compositionally biased region" description="Basic and acidic residues" evidence="1">
    <location>
        <begin position="24"/>
        <end position="41"/>
    </location>
</feature>
<accession>A0A176VQE8</accession>
<dbReference type="Proteomes" id="UP000077202">
    <property type="component" value="Unassembled WGS sequence"/>
</dbReference>
<protein>
    <submittedName>
        <fullName evidence="2">Uncharacterized protein</fullName>
    </submittedName>
</protein>
<evidence type="ECO:0000313" key="2">
    <source>
        <dbReference type="EMBL" id="OAE22076.1"/>
    </source>
</evidence>
<organism evidence="2 3">
    <name type="scientific">Marchantia polymorpha subsp. ruderalis</name>
    <dbReference type="NCBI Taxonomy" id="1480154"/>
    <lineage>
        <taxon>Eukaryota</taxon>
        <taxon>Viridiplantae</taxon>
        <taxon>Streptophyta</taxon>
        <taxon>Embryophyta</taxon>
        <taxon>Marchantiophyta</taxon>
        <taxon>Marchantiopsida</taxon>
        <taxon>Marchantiidae</taxon>
        <taxon>Marchantiales</taxon>
        <taxon>Marchantiaceae</taxon>
        <taxon>Marchantia</taxon>
    </lineage>
</organism>